<sequence length="1328" mass="151247">METAKLKKFAQFARRSLLEQVSAKLKLVLAENSAARRESTEAIKKLEEAIKGHGKEQVIERVAYIWFNRFCALRFMDVNRYTRIGVVSPDEGQFQPEILAEAKMGHIDEEMVHDKVRQQIFALLDGKAPSRDPQGEAYRLLVVAACNFWNKAMPFLFQRIDDYTELLMPDDLLSGNSILAYTREAMTPDACGAEPVGSGKWIVDSNSDSSHSPLSTLHSNAGGVEVIGWLYQFYISEKKDEVFDGLNKNKKITPENIPAATQLFTPHWIVRYLVENSLGRLWLLNRPGSKLIEQMDYYIKPEQAETDFLRITKPEEIKICDPACGSGHMLTYAFDLLYAIYEEEGYEPAEIPEKILNNNLYGIEIDERAGELAAFALTMKARAKQRRFFSKGVKPNICVLENVHFDGNELKDYMDFVGRDLFTAPLQTTLRQFEEADNFGSLIRPDVTDVDGMLRILESKNVSGQLFISMTHQKVLQALRQADYLSPKYHVVIANPPYMGKRSMNGRLQVLAKDSYQRSKTDLFAMFIERNVDLAKDSAYVAMITMQSWMFLSTFENLRSNILSNSSIVSMAHLGARAFDSIGGEVVSTTAFICKNIADREYKGTYLRLVDGEDEQEKSNQLKELKGRPYLASSDDFDTIPGRPIAYWISEKVRNAFAQGTPFGDVGFPKVGMQTSNNDKYLRLWPEVSFHEFKDEEMPPKWIKYLKGGAFRRWYGNLDYLLRYNKNPQFIKQQPNATVLPETKLKEAKCTWTDLTSGPFNARYAPDDTFHDISGHCFYPPRNKQMVLLAYSNTRLFDYLLSLINASFHFQVGDVAKIPVLEVDPSASNNASTLVSLSKNDWDSYETSWDFTSLPVLNPDYRQPTLKATYQKLRAHWREMTLEMQRLEEENNRIFIDAYGLQDELDEKIELNEITLTCNPHYRYGNDKSEDELEALLLADTMRELVSYAVGCMFGRYALDKPGLILANQGETLADFVRKVCSEEWVVDSEGENNGDRSQLQRVNSLAEGDGLGGTGLSGHQAVPEGGTLRVNQSSQAVSGFHSIEHSGRSGQKIDGGVSEFLVHCERFKSRDGDPNPACPALELCNDRYSATNSQSVRGSEPPAERADEQPEVTTHCPLSTIHFLPDDDNVIPMLDGDWFTDDIAERFRKFLRVAFGEEHYEENLRFVEQALNIKGKRNYTIRDYFLGEFYTDHVKRYKKRPIYWLFSSPKGSFNALIYMHRYRPDTVSVVLNDYLREFRTKLTSHKNHLEAVSISGSASQGEKTKALKEIEKITKMIAEMEEYEREVLYPLATEQVEIDLDDGVKVNYLKLGAALKKIVGLDAKEED</sequence>
<evidence type="ECO:0000313" key="10">
    <source>
        <dbReference type="Proteomes" id="UP001238163"/>
    </source>
</evidence>
<proteinExistence type="predicted"/>
<dbReference type="InterPro" id="IPR011639">
    <property type="entry name" value="MethylTrfase_TaqI-like_dom"/>
</dbReference>
<dbReference type="PANTHER" id="PTHR33841:SF1">
    <property type="entry name" value="DNA METHYLTRANSFERASE A"/>
    <property type="match status" value="1"/>
</dbReference>
<dbReference type="InterPro" id="IPR050953">
    <property type="entry name" value="N4_N6_ade-DNA_methylase"/>
</dbReference>
<feature type="region of interest" description="Disordered" evidence="7">
    <location>
        <begin position="1093"/>
        <end position="1112"/>
    </location>
</feature>
<protein>
    <recommendedName>
        <fullName evidence="1">site-specific DNA-methyltransferase (adenine-specific)</fullName>
        <ecNumber evidence="1">2.1.1.72</ecNumber>
    </recommendedName>
</protein>
<dbReference type="Pfam" id="PF07669">
    <property type="entry name" value="Eco57I"/>
    <property type="match status" value="1"/>
</dbReference>
<dbReference type="PROSITE" id="PS00092">
    <property type="entry name" value="N6_MTASE"/>
    <property type="match status" value="1"/>
</dbReference>
<dbReference type="InterPro" id="IPR002052">
    <property type="entry name" value="DNA_methylase_N6_adenine_CS"/>
</dbReference>
<reference evidence="9" key="1">
    <citation type="submission" date="2023-07" db="EMBL/GenBank/DDBJ databases">
        <title>Genomic Encyclopedia of Type Strains, Phase IV (KMG-IV): sequencing the most valuable type-strain genomes for metagenomic binning, comparative biology and taxonomic classification.</title>
        <authorList>
            <person name="Goeker M."/>
        </authorList>
    </citation>
    <scope>NUCLEOTIDE SEQUENCE</scope>
    <source>
        <strain evidence="9">DSM 24202</strain>
    </source>
</reference>
<dbReference type="Proteomes" id="UP001238163">
    <property type="component" value="Unassembled WGS sequence"/>
</dbReference>
<dbReference type="PANTHER" id="PTHR33841">
    <property type="entry name" value="DNA METHYLTRANSFERASE YEEA-RELATED"/>
    <property type="match status" value="1"/>
</dbReference>
<evidence type="ECO:0000256" key="4">
    <source>
        <dbReference type="ARBA" id="ARBA00022691"/>
    </source>
</evidence>
<dbReference type="PRINTS" id="PR00507">
    <property type="entry name" value="N12N6MTFRASE"/>
</dbReference>
<dbReference type="GO" id="GO:0032259">
    <property type="term" value="P:methylation"/>
    <property type="evidence" value="ECO:0007669"/>
    <property type="project" value="UniProtKB-KW"/>
</dbReference>
<evidence type="ECO:0000256" key="3">
    <source>
        <dbReference type="ARBA" id="ARBA00022679"/>
    </source>
</evidence>
<keyword evidence="4" id="KW-0949">S-adenosyl-L-methionine</keyword>
<feature type="domain" description="Type II methyltransferase M.TaqI-like" evidence="8">
    <location>
        <begin position="358"/>
        <end position="576"/>
    </location>
</feature>
<evidence type="ECO:0000259" key="8">
    <source>
        <dbReference type="Pfam" id="PF07669"/>
    </source>
</evidence>
<dbReference type="InterPro" id="IPR047939">
    <property type="entry name" value="BREX_1_PglX"/>
</dbReference>
<evidence type="ECO:0000256" key="1">
    <source>
        <dbReference type="ARBA" id="ARBA00011900"/>
    </source>
</evidence>
<comment type="caution">
    <text evidence="9">The sequence shown here is derived from an EMBL/GenBank/DDBJ whole genome shotgun (WGS) entry which is preliminary data.</text>
</comment>
<keyword evidence="6" id="KW-0175">Coiled coil</keyword>
<accession>A0AAE3VJA1</accession>
<keyword evidence="2 9" id="KW-0489">Methyltransferase</keyword>
<dbReference type="GO" id="GO:0003676">
    <property type="term" value="F:nucleic acid binding"/>
    <property type="evidence" value="ECO:0007669"/>
    <property type="project" value="InterPro"/>
</dbReference>
<dbReference type="EMBL" id="JAUSVL010000001">
    <property type="protein sequence ID" value="MDQ0291494.1"/>
    <property type="molecule type" value="Genomic_DNA"/>
</dbReference>
<dbReference type="SUPFAM" id="SSF53335">
    <property type="entry name" value="S-adenosyl-L-methionine-dependent methyltransferases"/>
    <property type="match status" value="1"/>
</dbReference>
<evidence type="ECO:0000256" key="2">
    <source>
        <dbReference type="ARBA" id="ARBA00022603"/>
    </source>
</evidence>
<dbReference type="EC" id="2.1.1.72" evidence="1"/>
<keyword evidence="10" id="KW-1185">Reference proteome</keyword>
<dbReference type="GO" id="GO:0006304">
    <property type="term" value="P:DNA modification"/>
    <property type="evidence" value="ECO:0007669"/>
    <property type="project" value="InterPro"/>
</dbReference>
<feature type="coiled-coil region" evidence="6">
    <location>
        <begin position="18"/>
        <end position="56"/>
    </location>
</feature>
<evidence type="ECO:0000256" key="5">
    <source>
        <dbReference type="ARBA" id="ARBA00047942"/>
    </source>
</evidence>
<dbReference type="Gene3D" id="3.40.50.150">
    <property type="entry name" value="Vaccinia Virus protein VP39"/>
    <property type="match status" value="1"/>
</dbReference>
<name>A0AAE3VJA1_9BACT</name>
<dbReference type="GO" id="GO:0009007">
    <property type="term" value="F:site-specific DNA-methyltransferase (adenine-specific) activity"/>
    <property type="evidence" value="ECO:0007669"/>
    <property type="project" value="UniProtKB-EC"/>
</dbReference>
<organism evidence="9 10">
    <name type="scientific">Oligosphaera ethanolica</name>
    <dbReference type="NCBI Taxonomy" id="760260"/>
    <lineage>
        <taxon>Bacteria</taxon>
        <taxon>Pseudomonadati</taxon>
        <taxon>Lentisphaerota</taxon>
        <taxon>Oligosphaeria</taxon>
        <taxon>Oligosphaerales</taxon>
        <taxon>Oligosphaeraceae</taxon>
        <taxon>Oligosphaera</taxon>
    </lineage>
</organism>
<evidence type="ECO:0000256" key="6">
    <source>
        <dbReference type="SAM" id="Coils"/>
    </source>
</evidence>
<keyword evidence="3" id="KW-0808">Transferase</keyword>
<dbReference type="InterPro" id="IPR029063">
    <property type="entry name" value="SAM-dependent_MTases_sf"/>
</dbReference>
<evidence type="ECO:0000256" key="7">
    <source>
        <dbReference type="SAM" id="MobiDB-lite"/>
    </source>
</evidence>
<gene>
    <name evidence="9" type="ORF">J3R75_003601</name>
</gene>
<dbReference type="NCBIfam" id="NF033452">
    <property type="entry name" value="BREX_1_MTaseX"/>
    <property type="match status" value="1"/>
</dbReference>
<comment type="catalytic activity">
    <reaction evidence="5">
        <text>a 2'-deoxyadenosine in DNA + S-adenosyl-L-methionine = an N(6)-methyl-2'-deoxyadenosine in DNA + S-adenosyl-L-homocysteine + H(+)</text>
        <dbReference type="Rhea" id="RHEA:15197"/>
        <dbReference type="Rhea" id="RHEA-COMP:12418"/>
        <dbReference type="Rhea" id="RHEA-COMP:12419"/>
        <dbReference type="ChEBI" id="CHEBI:15378"/>
        <dbReference type="ChEBI" id="CHEBI:57856"/>
        <dbReference type="ChEBI" id="CHEBI:59789"/>
        <dbReference type="ChEBI" id="CHEBI:90615"/>
        <dbReference type="ChEBI" id="CHEBI:90616"/>
        <dbReference type="EC" id="2.1.1.72"/>
    </reaction>
</comment>
<evidence type="ECO:0000313" key="9">
    <source>
        <dbReference type="EMBL" id="MDQ0291494.1"/>
    </source>
</evidence>